<keyword evidence="9" id="KW-0460">Magnesium</keyword>
<keyword evidence="4 14" id="KW-0808">Transferase</keyword>
<dbReference type="AlphaFoldDB" id="A0A7G9YS88"/>
<evidence type="ECO:0000256" key="11">
    <source>
        <dbReference type="ARBA" id="ARBA00023014"/>
    </source>
</evidence>
<dbReference type="SUPFAM" id="SSF52402">
    <property type="entry name" value="Adenine nucleotide alpha hydrolases-like"/>
    <property type="match status" value="1"/>
</dbReference>
<keyword evidence="10" id="KW-0408">Iron</keyword>
<evidence type="ECO:0000256" key="3">
    <source>
        <dbReference type="ARBA" id="ARBA00022485"/>
    </source>
</evidence>
<evidence type="ECO:0000256" key="2">
    <source>
        <dbReference type="ARBA" id="ARBA00001966"/>
    </source>
</evidence>
<name>A0A7G9YS88_9EURY</name>
<dbReference type="GO" id="GO:0051539">
    <property type="term" value="F:4 iron, 4 sulfur cluster binding"/>
    <property type="evidence" value="ECO:0007669"/>
    <property type="project" value="UniProtKB-KW"/>
</dbReference>
<dbReference type="EMBL" id="MT631454">
    <property type="protein sequence ID" value="QNO50872.1"/>
    <property type="molecule type" value="Genomic_DNA"/>
</dbReference>
<keyword evidence="5" id="KW-0479">Metal-binding</keyword>
<proteinExistence type="predicted"/>
<evidence type="ECO:0000259" key="13">
    <source>
        <dbReference type="Pfam" id="PF22082"/>
    </source>
</evidence>
<evidence type="ECO:0000256" key="1">
    <source>
        <dbReference type="ARBA" id="ARBA00001946"/>
    </source>
</evidence>
<evidence type="ECO:0000256" key="10">
    <source>
        <dbReference type="ARBA" id="ARBA00023004"/>
    </source>
</evidence>
<gene>
    <name evidence="14" type="primary">ttuA</name>
    <name evidence="14" type="ORF">CGMOHENL_00015</name>
</gene>
<dbReference type="InterPro" id="IPR011063">
    <property type="entry name" value="TilS/TtcA_N"/>
</dbReference>
<keyword evidence="11" id="KW-0411">Iron-sulfur</keyword>
<dbReference type="Pfam" id="PF01171">
    <property type="entry name" value="ATP_bind_3"/>
    <property type="match status" value="1"/>
</dbReference>
<evidence type="ECO:0000313" key="14">
    <source>
        <dbReference type="EMBL" id="QNO50872.1"/>
    </source>
</evidence>
<keyword evidence="7" id="KW-0862">Zinc</keyword>
<comment type="cofactor">
    <cofactor evidence="2">
        <name>[4Fe-4S] cluster</name>
        <dbReference type="ChEBI" id="CHEBI:49883"/>
    </cofactor>
</comment>
<evidence type="ECO:0000259" key="12">
    <source>
        <dbReference type="Pfam" id="PF01171"/>
    </source>
</evidence>
<dbReference type="NCBIfam" id="TIGR00269">
    <property type="entry name" value="TIGR00269 family protein"/>
    <property type="match status" value="1"/>
</dbReference>
<sequence length="317" mass="36828">MATECSKKKCSNHAIIYQRYSGLHLCEKHFIEDVEKKVKKEIRKQRAVERGDKIAVALSGGKDSSALLYMLKRFFHPRTDLEFFAIAVDEGIKGFRSITLKNAEKMAKQLNVELFTFSFEREFGFTLDEIVSRKFEQAPCTFCGVLRRQIIETKAKELGATKVATAHNLDDEVQTILINYMRGDIERLGRLYGRREEFVPRIKPLRMVPEKEVALYALVAGIPITTIRGPYAELSFRFTVKRMLNEFERRHPGTKYSLLRGYERLSEFLPKEQSKRKLLRCERCGAPSASRICKACEIVEMMRSEKNSDLMIHRRER</sequence>
<dbReference type="GO" id="GO:0046872">
    <property type="term" value="F:metal ion binding"/>
    <property type="evidence" value="ECO:0007669"/>
    <property type="project" value="UniProtKB-KW"/>
</dbReference>
<dbReference type="PANTHER" id="PTHR11807:SF12">
    <property type="entry name" value="CYTOPLASMIC TRNA 2-THIOLATION PROTEIN 1"/>
    <property type="match status" value="1"/>
</dbReference>
<evidence type="ECO:0000256" key="8">
    <source>
        <dbReference type="ARBA" id="ARBA00022840"/>
    </source>
</evidence>
<dbReference type="FunFam" id="3.40.50.620:FF:000174">
    <property type="entry name" value="ATPase, PP-loop superfamily"/>
    <property type="match status" value="1"/>
</dbReference>
<dbReference type="InterPro" id="IPR000541">
    <property type="entry name" value="Ncs6/Tuc1/Ctu1"/>
</dbReference>
<evidence type="ECO:0000256" key="6">
    <source>
        <dbReference type="ARBA" id="ARBA00022741"/>
    </source>
</evidence>
<dbReference type="InterPro" id="IPR035107">
    <property type="entry name" value="tRNA_thiolation_TtcA_Ctu1"/>
</dbReference>
<reference evidence="14" key="1">
    <citation type="submission" date="2020-06" db="EMBL/GenBank/DDBJ databases">
        <title>Unique genomic features of the anaerobic methanotrophic archaea.</title>
        <authorList>
            <person name="Chadwick G.L."/>
            <person name="Skennerton C.T."/>
            <person name="Laso-Perez R."/>
            <person name="Leu A.O."/>
            <person name="Speth D.R."/>
            <person name="Yu H."/>
            <person name="Morgan-Lang C."/>
            <person name="Hatzenpichler R."/>
            <person name="Goudeau D."/>
            <person name="Malmstrom R."/>
            <person name="Brazelton W.J."/>
            <person name="Woyke T."/>
            <person name="Hallam S.J."/>
            <person name="Tyson G.W."/>
            <person name="Wegener G."/>
            <person name="Boetius A."/>
            <person name="Orphan V."/>
        </authorList>
    </citation>
    <scope>NUCLEOTIDE SEQUENCE</scope>
</reference>
<evidence type="ECO:0000256" key="7">
    <source>
        <dbReference type="ARBA" id="ARBA00022833"/>
    </source>
</evidence>
<evidence type="ECO:0000256" key="9">
    <source>
        <dbReference type="ARBA" id="ARBA00022842"/>
    </source>
</evidence>
<organism evidence="14">
    <name type="scientific">Candidatus Methanophagaceae archaeon ANME-1 ERB6</name>
    <dbReference type="NCBI Taxonomy" id="2759912"/>
    <lineage>
        <taxon>Archaea</taxon>
        <taxon>Methanobacteriati</taxon>
        <taxon>Methanobacteriota</taxon>
        <taxon>Stenosarchaea group</taxon>
        <taxon>Methanomicrobia</taxon>
        <taxon>Candidatus Methanophagales</taxon>
        <taxon>Candidatus Methanophagaceae</taxon>
    </lineage>
</organism>
<keyword evidence="3" id="KW-0004">4Fe-4S</keyword>
<dbReference type="GO" id="GO:0005524">
    <property type="term" value="F:ATP binding"/>
    <property type="evidence" value="ECO:0007669"/>
    <property type="project" value="UniProtKB-KW"/>
</dbReference>
<dbReference type="GO" id="GO:0002144">
    <property type="term" value="C:cytosolic tRNA wobble base thiouridylase complex"/>
    <property type="evidence" value="ECO:0007669"/>
    <property type="project" value="TreeGrafter"/>
</dbReference>
<comment type="cofactor">
    <cofactor evidence="1">
        <name>Mg(2+)</name>
        <dbReference type="ChEBI" id="CHEBI:18420"/>
    </cofactor>
</comment>
<dbReference type="Gene3D" id="3.40.50.620">
    <property type="entry name" value="HUPs"/>
    <property type="match status" value="1"/>
</dbReference>
<evidence type="ECO:0000256" key="4">
    <source>
        <dbReference type="ARBA" id="ARBA00022679"/>
    </source>
</evidence>
<dbReference type="GO" id="GO:0002143">
    <property type="term" value="P:tRNA wobble position uridine thiolation"/>
    <property type="evidence" value="ECO:0007669"/>
    <property type="project" value="TreeGrafter"/>
</dbReference>
<feature type="domain" description="2-thiouridine synthetase TtuA-like N-terminal LIM" evidence="13">
    <location>
        <begin position="8"/>
        <end position="31"/>
    </location>
</feature>
<dbReference type="PANTHER" id="PTHR11807">
    <property type="entry name" value="ATPASES OF THE PP SUPERFAMILY-RELATED"/>
    <property type="match status" value="1"/>
</dbReference>
<dbReference type="InterPro" id="IPR014729">
    <property type="entry name" value="Rossmann-like_a/b/a_fold"/>
</dbReference>
<dbReference type="PIRSF" id="PIRSF004976">
    <property type="entry name" value="ATPase_YdaO"/>
    <property type="match status" value="1"/>
</dbReference>
<dbReference type="GO" id="GO:0000049">
    <property type="term" value="F:tRNA binding"/>
    <property type="evidence" value="ECO:0007669"/>
    <property type="project" value="InterPro"/>
</dbReference>
<dbReference type="GO" id="GO:0016740">
    <property type="term" value="F:transferase activity"/>
    <property type="evidence" value="ECO:0007669"/>
    <property type="project" value="UniProtKB-KW"/>
</dbReference>
<keyword evidence="8" id="KW-0067">ATP-binding</keyword>
<dbReference type="EC" id="2.8.1.-" evidence="14"/>
<keyword evidence="6" id="KW-0547">Nucleotide-binding</keyword>
<feature type="domain" description="tRNA(Ile)-lysidine/2-thiocytidine synthase N-terminal" evidence="12">
    <location>
        <begin position="53"/>
        <end position="186"/>
    </location>
</feature>
<evidence type="ECO:0000256" key="5">
    <source>
        <dbReference type="ARBA" id="ARBA00022723"/>
    </source>
</evidence>
<accession>A0A7G9YS88</accession>
<dbReference type="InterPro" id="IPR054306">
    <property type="entry name" value="TtuA-like_LIM_N"/>
</dbReference>
<dbReference type="Pfam" id="PF22082">
    <property type="entry name" value="TtuA_LIM_N"/>
    <property type="match status" value="1"/>
</dbReference>
<protein>
    <submittedName>
        <fullName evidence="14">tRNA-5-methyluridine(54) 2-sulfurtransferase</fullName>
        <ecNumber evidence="14">2.8.1.-</ecNumber>
    </submittedName>
</protein>